<dbReference type="Proteomes" id="UP001596422">
    <property type="component" value="Unassembled WGS sequence"/>
</dbReference>
<evidence type="ECO:0000313" key="1">
    <source>
        <dbReference type="EMBL" id="MFC6672936.1"/>
    </source>
</evidence>
<comment type="caution">
    <text evidence="1">The sequence shown here is derived from an EMBL/GenBank/DDBJ whole genome shotgun (WGS) entry which is preliminary data.</text>
</comment>
<accession>A0ABW2A6C0</accession>
<evidence type="ECO:0008006" key="3">
    <source>
        <dbReference type="Google" id="ProtNLM"/>
    </source>
</evidence>
<proteinExistence type="predicted"/>
<keyword evidence="2" id="KW-1185">Reference proteome</keyword>
<reference evidence="2" key="1">
    <citation type="journal article" date="2019" name="Int. J. Syst. Evol. Microbiol.">
        <title>The Global Catalogue of Microorganisms (GCM) 10K type strain sequencing project: providing services to taxonomists for standard genome sequencing and annotation.</title>
        <authorList>
            <consortium name="The Broad Institute Genomics Platform"/>
            <consortium name="The Broad Institute Genome Sequencing Center for Infectious Disease"/>
            <person name="Wu L."/>
            <person name="Ma J."/>
        </authorList>
    </citation>
    <scope>NUCLEOTIDE SEQUENCE [LARGE SCALE GENOMIC DNA]</scope>
    <source>
        <strain evidence="2">NBRC 111756</strain>
    </source>
</reference>
<protein>
    <recommendedName>
        <fullName evidence="3">Transposase</fullName>
    </recommendedName>
</protein>
<name>A0ABW2A6C0_9GAMM</name>
<dbReference type="RefSeq" id="WP_379913320.1">
    <property type="nucleotide sequence ID" value="NZ_JBHSWE010000001.1"/>
</dbReference>
<gene>
    <name evidence="1" type="ORF">ACFQDL_24745</name>
</gene>
<evidence type="ECO:0000313" key="2">
    <source>
        <dbReference type="Proteomes" id="UP001596422"/>
    </source>
</evidence>
<organism evidence="1 2">
    <name type="scientific">Marinobacterium aestuariivivens</name>
    <dbReference type="NCBI Taxonomy" id="1698799"/>
    <lineage>
        <taxon>Bacteria</taxon>
        <taxon>Pseudomonadati</taxon>
        <taxon>Pseudomonadota</taxon>
        <taxon>Gammaproteobacteria</taxon>
        <taxon>Oceanospirillales</taxon>
        <taxon>Oceanospirillaceae</taxon>
        <taxon>Marinobacterium</taxon>
    </lineage>
</organism>
<sequence length="26" mass="2959">MIDVDRLKVVKSIKVGRYPWGLAVKS</sequence>
<dbReference type="EMBL" id="JBHSWE010000001">
    <property type="protein sequence ID" value="MFC6672936.1"/>
    <property type="molecule type" value="Genomic_DNA"/>
</dbReference>